<keyword evidence="1" id="KW-0175">Coiled coil</keyword>
<reference evidence="3 4" key="1">
    <citation type="journal article" date="2013" name="Proc. Natl. Acad. Sci. U.S.A.">
        <title>Fine-scale variation in meiotic recombination in Mimulus inferred from population shotgun sequencing.</title>
        <authorList>
            <person name="Hellsten U."/>
            <person name="Wright K.M."/>
            <person name="Jenkins J."/>
            <person name="Shu S."/>
            <person name="Yuan Y."/>
            <person name="Wessler S.R."/>
            <person name="Schmutz J."/>
            <person name="Willis J.H."/>
            <person name="Rokhsar D.S."/>
        </authorList>
    </citation>
    <scope>NUCLEOTIDE SEQUENCE [LARGE SCALE GENOMIC DNA]</scope>
    <source>
        <strain evidence="4">cv. DUN x IM62</strain>
    </source>
</reference>
<gene>
    <name evidence="3" type="ORF">MIMGU_mgv1a006418mg</name>
</gene>
<feature type="compositionally biased region" description="Acidic residues" evidence="2">
    <location>
        <begin position="253"/>
        <end position="272"/>
    </location>
</feature>
<feature type="compositionally biased region" description="Acidic residues" evidence="2">
    <location>
        <begin position="285"/>
        <end position="305"/>
    </location>
</feature>
<feature type="region of interest" description="Disordered" evidence="2">
    <location>
        <begin position="147"/>
        <end position="306"/>
    </location>
</feature>
<evidence type="ECO:0000256" key="1">
    <source>
        <dbReference type="SAM" id="Coils"/>
    </source>
</evidence>
<evidence type="ECO:0000313" key="4">
    <source>
        <dbReference type="Proteomes" id="UP000030748"/>
    </source>
</evidence>
<feature type="compositionally biased region" description="Low complexity" evidence="2">
    <location>
        <begin position="157"/>
        <end position="166"/>
    </location>
</feature>
<feature type="coiled-coil region" evidence="1">
    <location>
        <begin position="41"/>
        <end position="75"/>
    </location>
</feature>
<keyword evidence="4" id="KW-1185">Reference proteome</keyword>
<dbReference type="AlphaFoldDB" id="A0A022QFA9"/>
<dbReference type="eggNOG" id="ENOG502QVGB">
    <property type="taxonomic scope" value="Eukaryota"/>
</dbReference>
<dbReference type="EMBL" id="KI632098">
    <property type="protein sequence ID" value="EYU25195.1"/>
    <property type="molecule type" value="Genomic_DNA"/>
</dbReference>
<name>A0A022QFA9_ERYGU</name>
<evidence type="ECO:0000313" key="3">
    <source>
        <dbReference type="EMBL" id="EYU25195.1"/>
    </source>
</evidence>
<feature type="region of interest" description="Disordered" evidence="2">
    <location>
        <begin position="94"/>
        <end position="127"/>
    </location>
</feature>
<dbReference type="PhylomeDB" id="A0A022QFA9"/>
<feature type="compositionally biased region" description="Basic and acidic residues" evidence="2">
    <location>
        <begin position="236"/>
        <end position="248"/>
    </location>
</feature>
<feature type="compositionally biased region" description="Polar residues" evidence="2">
    <location>
        <begin position="99"/>
        <end position="109"/>
    </location>
</feature>
<dbReference type="OrthoDB" id="1899721at2759"/>
<protein>
    <submittedName>
        <fullName evidence="3">Uncharacterized protein</fullName>
    </submittedName>
</protein>
<organism evidence="3 4">
    <name type="scientific">Erythranthe guttata</name>
    <name type="common">Yellow monkey flower</name>
    <name type="synonym">Mimulus guttatus</name>
    <dbReference type="NCBI Taxonomy" id="4155"/>
    <lineage>
        <taxon>Eukaryota</taxon>
        <taxon>Viridiplantae</taxon>
        <taxon>Streptophyta</taxon>
        <taxon>Embryophyta</taxon>
        <taxon>Tracheophyta</taxon>
        <taxon>Spermatophyta</taxon>
        <taxon>Magnoliopsida</taxon>
        <taxon>eudicotyledons</taxon>
        <taxon>Gunneridae</taxon>
        <taxon>Pentapetalae</taxon>
        <taxon>asterids</taxon>
        <taxon>lamiids</taxon>
        <taxon>Lamiales</taxon>
        <taxon>Phrymaceae</taxon>
        <taxon>Erythranthe</taxon>
    </lineage>
</organism>
<sequence length="444" mass="49675">MEVNKGIKLEGTETEEFANNEVKLNTDHEGCASCLELQDKITELMIENEVLDCEKKSAEREIEVWKAKCIELEKAIICSEKSSFSSAENENKSIIDKNASGTPPTNTPYYKQRSDGEGFKRSPQVELKPSGRIRRCLEFSNEGSPCYHNISPPTPGVGPTVGPIDISDSDDDDDAPNSSCTKRTPFVKRRRVACIVSSDSDDDDIPIGRLGSKKRMKPLTDSSDSDTLPKKRRLVRVAEKIAGRRKNDLGSPEIDDGASEDEKEEDDCEGESLDGFIVNSASDVSESDESDEMSENDDLENDESESGAVYADVIAGFRRERKDKTKWEYEADMLADLAKSPRLCMKAVCALFRQQTSEEQSCKETIVRNGRGFSQIHASTGSRLAEFLTGGDTWGDVKKTEEELQEFDSNGIEQCRKFATHYSKQLFEIYKNDEDPFFHPLEEI</sequence>
<proteinExistence type="predicted"/>
<accession>A0A022QFA9</accession>
<dbReference type="PANTHER" id="PTHR34380">
    <property type="entry name" value="BNAA03G12380D PROTEIN"/>
    <property type="match status" value="1"/>
</dbReference>
<evidence type="ECO:0000256" key="2">
    <source>
        <dbReference type="SAM" id="MobiDB-lite"/>
    </source>
</evidence>
<dbReference type="Proteomes" id="UP000030748">
    <property type="component" value="Unassembled WGS sequence"/>
</dbReference>
<dbReference type="STRING" id="4155.A0A022QFA9"/>
<dbReference type="PANTHER" id="PTHR34380:SF1">
    <property type="entry name" value="OS01G0221300 PROTEIN"/>
    <property type="match status" value="1"/>
</dbReference>